<gene>
    <name evidence="1" type="ORF">QCD61_17020</name>
</gene>
<evidence type="ECO:0000313" key="2">
    <source>
        <dbReference type="Proteomes" id="UP001227386"/>
    </source>
</evidence>
<organism evidence="1 2">
    <name type="scientific">Pseudomonas viciae</name>
    <dbReference type="NCBI Taxonomy" id="2505979"/>
    <lineage>
        <taxon>Bacteria</taxon>
        <taxon>Pseudomonadati</taxon>
        <taxon>Pseudomonadota</taxon>
        <taxon>Gammaproteobacteria</taxon>
        <taxon>Pseudomonadales</taxon>
        <taxon>Pseudomonadaceae</taxon>
        <taxon>Pseudomonas</taxon>
    </lineage>
</organism>
<dbReference type="Proteomes" id="UP001227386">
    <property type="component" value="Chromosome"/>
</dbReference>
<protein>
    <submittedName>
        <fullName evidence="1">Uncharacterized protein</fullName>
    </submittedName>
</protein>
<evidence type="ECO:0000313" key="1">
    <source>
        <dbReference type="EMBL" id="WGO91420.1"/>
    </source>
</evidence>
<dbReference type="RefSeq" id="WP_256453341.1">
    <property type="nucleotide sequence ID" value="NZ_CP087200.1"/>
</dbReference>
<accession>A0ABY8P890</accession>
<dbReference type="EMBL" id="CP123771">
    <property type="protein sequence ID" value="WGO91420.1"/>
    <property type="molecule type" value="Genomic_DNA"/>
</dbReference>
<proteinExistence type="predicted"/>
<sequence length="97" mass="11001">MTDNGCIDRFTRLEQPRMMTVYFVVMAICSGVEGCVEERKPGPTFASRAMCMETARVMPPRKGVKFKCRSERLWVRDEAPRAKGYESFVSTGAKTQP</sequence>
<name>A0ABY8P890_9PSED</name>
<reference evidence="1 2" key="1">
    <citation type="journal article" date="2012" name="Appl. Soil Ecol.">
        <title>Isolation and characterization of new plant growth-promoting bacterial endophytes.</title>
        <authorList>
            <person name="Rashid S."/>
            <person name="Charles T.C."/>
            <person name="Glick B.R."/>
        </authorList>
    </citation>
    <scope>NUCLEOTIDE SEQUENCE [LARGE SCALE GENOMIC DNA]</scope>
    <source>
        <strain evidence="1 2">YsS1</strain>
    </source>
</reference>
<keyword evidence="2" id="KW-1185">Reference proteome</keyword>